<dbReference type="AlphaFoldDB" id="A0A150G528"/>
<keyword evidence="2" id="KW-1185">Reference proteome</keyword>
<name>A0A150G528_GONPE</name>
<comment type="caution">
    <text evidence="1">The sequence shown here is derived from an EMBL/GenBank/DDBJ whole genome shotgun (WGS) entry which is preliminary data.</text>
</comment>
<evidence type="ECO:0000313" key="2">
    <source>
        <dbReference type="Proteomes" id="UP000075714"/>
    </source>
</evidence>
<sequence length="158" mass="17300">MYSKLLIVEIIEAPLLPSPLRRPPNRPGINDPPSPPPVLLVGFPAYNANGRFCIRDLMGPPVFDSCSTRDNTTCSGWLNSTLPKEHAGRRTYSCASSIGNASNMQPRIRFSGTVVGAVVVTVRLPPNEALATWVDDIRFDSRVLYPTTRGATGYRRTS</sequence>
<reference evidence="2" key="1">
    <citation type="journal article" date="2016" name="Nat. Commun.">
        <title>The Gonium pectorale genome demonstrates co-option of cell cycle regulation during the evolution of multicellularity.</title>
        <authorList>
            <person name="Hanschen E.R."/>
            <person name="Marriage T.N."/>
            <person name="Ferris P.J."/>
            <person name="Hamaji T."/>
            <person name="Toyoda A."/>
            <person name="Fujiyama A."/>
            <person name="Neme R."/>
            <person name="Noguchi H."/>
            <person name="Minakuchi Y."/>
            <person name="Suzuki M."/>
            <person name="Kawai-Toyooka H."/>
            <person name="Smith D.R."/>
            <person name="Sparks H."/>
            <person name="Anderson J."/>
            <person name="Bakaric R."/>
            <person name="Luria V."/>
            <person name="Karger A."/>
            <person name="Kirschner M.W."/>
            <person name="Durand P.M."/>
            <person name="Michod R.E."/>
            <person name="Nozaki H."/>
            <person name="Olson B.J."/>
        </authorList>
    </citation>
    <scope>NUCLEOTIDE SEQUENCE [LARGE SCALE GENOMIC DNA]</scope>
    <source>
        <strain evidence="2">NIES-2863</strain>
    </source>
</reference>
<proteinExistence type="predicted"/>
<gene>
    <name evidence="1" type="ORF">GPECTOR_60g705</name>
</gene>
<protein>
    <submittedName>
        <fullName evidence="1">Uncharacterized protein</fullName>
    </submittedName>
</protein>
<dbReference type="EMBL" id="LSYV01000061">
    <property type="protein sequence ID" value="KXZ44928.1"/>
    <property type="molecule type" value="Genomic_DNA"/>
</dbReference>
<accession>A0A150G528</accession>
<evidence type="ECO:0000313" key="1">
    <source>
        <dbReference type="EMBL" id="KXZ44928.1"/>
    </source>
</evidence>
<organism evidence="1 2">
    <name type="scientific">Gonium pectorale</name>
    <name type="common">Green alga</name>
    <dbReference type="NCBI Taxonomy" id="33097"/>
    <lineage>
        <taxon>Eukaryota</taxon>
        <taxon>Viridiplantae</taxon>
        <taxon>Chlorophyta</taxon>
        <taxon>core chlorophytes</taxon>
        <taxon>Chlorophyceae</taxon>
        <taxon>CS clade</taxon>
        <taxon>Chlamydomonadales</taxon>
        <taxon>Volvocaceae</taxon>
        <taxon>Gonium</taxon>
    </lineage>
</organism>
<dbReference type="Proteomes" id="UP000075714">
    <property type="component" value="Unassembled WGS sequence"/>
</dbReference>
<dbReference type="OrthoDB" id="561322at2759"/>